<protein>
    <submittedName>
        <fullName evidence="2">Uncharacterized protein</fullName>
    </submittedName>
</protein>
<gene>
    <name evidence="2" type="ORF">BLA13014_05417</name>
</gene>
<evidence type="ECO:0000313" key="3">
    <source>
        <dbReference type="Proteomes" id="UP000494261"/>
    </source>
</evidence>
<evidence type="ECO:0000256" key="1">
    <source>
        <dbReference type="SAM" id="MobiDB-lite"/>
    </source>
</evidence>
<proteinExistence type="predicted"/>
<organism evidence="2 3">
    <name type="scientific">Burkholderia aenigmatica</name>
    <dbReference type="NCBI Taxonomy" id="2015348"/>
    <lineage>
        <taxon>Bacteria</taxon>
        <taxon>Pseudomonadati</taxon>
        <taxon>Pseudomonadota</taxon>
        <taxon>Betaproteobacteria</taxon>
        <taxon>Burkholderiales</taxon>
        <taxon>Burkholderiaceae</taxon>
        <taxon>Burkholderia</taxon>
        <taxon>Burkholderia cepacia complex</taxon>
    </lineage>
</organism>
<feature type="region of interest" description="Disordered" evidence="1">
    <location>
        <begin position="1"/>
        <end position="32"/>
    </location>
</feature>
<reference evidence="2 3" key="1">
    <citation type="submission" date="2019-09" db="EMBL/GenBank/DDBJ databases">
        <authorList>
            <person name="Depoorter E."/>
        </authorList>
    </citation>
    <scope>NUCLEOTIDE SEQUENCE [LARGE SCALE GENOMIC DNA]</scope>
    <source>
        <strain evidence="2">LMG 13014</strain>
    </source>
</reference>
<name>A0A6P2PYK2_9BURK</name>
<evidence type="ECO:0000313" key="2">
    <source>
        <dbReference type="EMBL" id="VWC15161.1"/>
    </source>
</evidence>
<dbReference type="AlphaFoldDB" id="A0A6P2PYK2"/>
<dbReference type="Proteomes" id="UP000494261">
    <property type="component" value="Unassembled WGS sequence"/>
</dbReference>
<sequence>MHVRGRLRKASTHQTHNGEALANDSLPPPHAA</sequence>
<accession>A0A6P2PYK2</accession>
<feature type="compositionally biased region" description="Basic residues" evidence="1">
    <location>
        <begin position="1"/>
        <end position="11"/>
    </location>
</feature>
<dbReference type="EMBL" id="CABVQC010000044">
    <property type="protein sequence ID" value="VWC15161.1"/>
    <property type="molecule type" value="Genomic_DNA"/>
</dbReference>